<organism evidence="1 2">
    <name type="scientific">Mycoplasmopsis bovigenitalium</name>
    <dbReference type="NCBI Taxonomy" id="2112"/>
    <lineage>
        <taxon>Bacteria</taxon>
        <taxon>Bacillati</taxon>
        <taxon>Mycoplasmatota</taxon>
        <taxon>Mycoplasmoidales</taxon>
        <taxon>Metamycoplasmataceae</taxon>
        <taxon>Mycoplasmopsis</taxon>
    </lineage>
</organism>
<accession>A0A449A8U5</accession>
<dbReference type="Pfam" id="PF18555">
    <property type="entry name" value="MobL"/>
    <property type="match status" value="1"/>
</dbReference>
<sequence>MAKIYSHIEFAKRGFSKRIMSGQKEPHNFEFYKSGKHLDYIARKSAVWVQDDAMDKNTLKAEFKHSGLSMQEWINSRTAEKMKSEKSGVYKLFGNGEDIDIKEEKELLSNLSNKQVVWEMIINPGDLGIENFLVDKFEWNDLLTKNLKKLLKANKLDAENITGHWAMHANTEYPHIHLSFWETNPQILNANGKLTYKSKGVFNKKTLDNFNEVMANEITFNKQYQELNIFKSSIWEKRKNIRQLTQIAFESDEKLLNDVLNIKNSLLGARNKTYSKTSDDVKKSIWNVFEYVLENNQKFREEYSEYQNEIQKLKEKDLGTQFNNRLQKEFIEKESKEFESQIGNAIIKLCIDDEIDEQYDSQNLLGNYSEYKSRQSNYQSKSDASTNKKIDWQWIIKKWEWEANGVHFKNKIEAIKKYRTNIVAKR</sequence>
<protein>
    <submittedName>
        <fullName evidence="1">Uncharacterized protein</fullName>
    </submittedName>
</protein>
<reference evidence="1 2" key="1">
    <citation type="submission" date="2019-01" db="EMBL/GenBank/DDBJ databases">
        <authorList>
            <consortium name="Pathogen Informatics"/>
        </authorList>
    </citation>
    <scope>NUCLEOTIDE SEQUENCE [LARGE SCALE GENOMIC DNA]</scope>
    <source>
        <strain evidence="1 2">NCTC10122</strain>
    </source>
</reference>
<dbReference type="InterPro" id="IPR041073">
    <property type="entry name" value="MobL"/>
</dbReference>
<dbReference type="RefSeq" id="WP_129687544.1">
    <property type="nucleotide sequence ID" value="NZ_LR214970.1"/>
</dbReference>
<name>A0A449A8U5_9BACT</name>
<evidence type="ECO:0000313" key="1">
    <source>
        <dbReference type="EMBL" id="VEU60610.1"/>
    </source>
</evidence>
<dbReference type="Proteomes" id="UP000290942">
    <property type="component" value="Chromosome"/>
</dbReference>
<dbReference type="AlphaFoldDB" id="A0A449A8U5"/>
<proteinExistence type="predicted"/>
<dbReference type="EMBL" id="LR214970">
    <property type="protein sequence ID" value="VEU60610.1"/>
    <property type="molecule type" value="Genomic_DNA"/>
</dbReference>
<gene>
    <name evidence="1" type="ORF">NCTC10122_00206</name>
</gene>
<evidence type="ECO:0000313" key="2">
    <source>
        <dbReference type="Proteomes" id="UP000290942"/>
    </source>
</evidence>